<organism evidence="6 7">
    <name type="scientific">Shewanella schlegeliana</name>
    <dbReference type="NCBI Taxonomy" id="190308"/>
    <lineage>
        <taxon>Bacteria</taxon>
        <taxon>Pseudomonadati</taxon>
        <taxon>Pseudomonadota</taxon>
        <taxon>Gammaproteobacteria</taxon>
        <taxon>Alteromonadales</taxon>
        <taxon>Shewanellaceae</taxon>
        <taxon>Shewanella</taxon>
    </lineage>
</organism>
<feature type="domain" description="J" evidence="5">
    <location>
        <begin position="2"/>
        <end position="74"/>
    </location>
</feature>
<dbReference type="CDD" id="cd06257">
    <property type="entry name" value="DnaJ"/>
    <property type="match status" value="1"/>
</dbReference>
<dbReference type="SUPFAM" id="SSF46565">
    <property type="entry name" value="Chaperone J-domain"/>
    <property type="match status" value="1"/>
</dbReference>
<reference evidence="6 7" key="1">
    <citation type="submission" date="2021-01" db="EMBL/GenBank/DDBJ databases">
        <title>Genome sequence of Shewanella schlegeliana JCM 11561.</title>
        <authorList>
            <person name="Zhang H."/>
            <person name="Li C."/>
        </authorList>
    </citation>
    <scope>NUCLEOTIDE SEQUENCE [LARGE SCALE GENOMIC DNA]</scope>
    <source>
        <strain evidence="6 7">JCM 11561</strain>
    </source>
</reference>
<dbReference type="HAMAP" id="MF_00682">
    <property type="entry name" value="HscB"/>
    <property type="match status" value="1"/>
</dbReference>
<comment type="caution">
    <text evidence="6">The sequence shown here is derived from an EMBL/GenBank/DDBJ whole genome shotgun (WGS) entry which is preliminary data.</text>
</comment>
<evidence type="ECO:0000259" key="5">
    <source>
        <dbReference type="PROSITE" id="PS50076"/>
    </source>
</evidence>
<dbReference type="EMBL" id="JAESVD010000001">
    <property type="protein sequence ID" value="MBL4911708.1"/>
    <property type="molecule type" value="Genomic_DNA"/>
</dbReference>
<dbReference type="RefSeq" id="WP_202719954.1">
    <property type="nucleotide sequence ID" value="NZ_BPEX01000014.1"/>
</dbReference>
<comment type="subunit">
    <text evidence="4">Interacts with HscA and stimulates its ATPase activity.</text>
</comment>
<dbReference type="PANTHER" id="PTHR14021">
    <property type="entry name" value="IRON-SULFUR CLUSTER CO-CHAPERONE PROTEIN HSCB"/>
    <property type="match status" value="1"/>
</dbReference>
<dbReference type="InterPro" id="IPR009073">
    <property type="entry name" value="HscB_oligo_C"/>
</dbReference>
<name>A0ABS1ST78_9GAMM</name>
<comment type="similarity">
    <text evidence="1 4">Belongs to the HscB family.</text>
</comment>
<evidence type="ECO:0000256" key="4">
    <source>
        <dbReference type="HAMAP-Rule" id="MF_00682"/>
    </source>
</evidence>
<evidence type="ECO:0000256" key="3">
    <source>
        <dbReference type="ARBA" id="ARBA00025596"/>
    </source>
</evidence>
<comment type="function">
    <text evidence="3 4">Co-chaperone involved in the maturation of iron-sulfur cluster-containing proteins. Seems to help targeting proteins to be folded toward HscA.</text>
</comment>
<dbReference type="SMART" id="SM00271">
    <property type="entry name" value="DnaJ"/>
    <property type="match status" value="1"/>
</dbReference>
<evidence type="ECO:0000313" key="7">
    <source>
        <dbReference type="Proteomes" id="UP000604898"/>
    </source>
</evidence>
<evidence type="ECO:0000256" key="2">
    <source>
        <dbReference type="ARBA" id="ARBA00023186"/>
    </source>
</evidence>
<dbReference type="NCBIfam" id="TIGR00714">
    <property type="entry name" value="hscB"/>
    <property type="match status" value="1"/>
</dbReference>
<proteinExistence type="inferred from homology"/>
<dbReference type="Proteomes" id="UP000604898">
    <property type="component" value="Unassembled WGS sequence"/>
</dbReference>
<dbReference type="SUPFAM" id="SSF47144">
    <property type="entry name" value="HSC20 (HSCB), C-terminal oligomerisation domain"/>
    <property type="match status" value="1"/>
</dbReference>
<gene>
    <name evidence="4 6" type="primary">hscB</name>
    <name evidence="6" type="ORF">JMA39_00880</name>
</gene>
<dbReference type="InterPro" id="IPR004640">
    <property type="entry name" value="HscB"/>
</dbReference>
<dbReference type="Pfam" id="PF07743">
    <property type="entry name" value="HSCB_C"/>
    <property type="match status" value="1"/>
</dbReference>
<dbReference type="InterPro" id="IPR036386">
    <property type="entry name" value="HscB_C_sf"/>
</dbReference>
<sequence>MNYFELFSLLPSYDVDTALLAERYRELQRAVHPDKFANASEQDKRLSVQRTAQINDGFQTLKNPIQRAEHLLALKGLELSHESTTLKDTQFLMQQMEWRESLEEIKHSDDPDSEIAELYDSFEQYAKQITTDLKPLLVSEFEADHLQAAEQIRKLKFMAKLQDELTRVEDALLD</sequence>
<keyword evidence="2 4" id="KW-0143">Chaperone</keyword>
<dbReference type="Gene3D" id="1.20.1280.20">
    <property type="entry name" value="HscB, C-terminal domain"/>
    <property type="match status" value="1"/>
</dbReference>
<evidence type="ECO:0000256" key="1">
    <source>
        <dbReference type="ARBA" id="ARBA00010476"/>
    </source>
</evidence>
<dbReference type="PROSITE" id="PS50076">
    <property type="entry name" value="DNAJ_2"/>
    <property type="match status" value="1"/>
</dbReference>
<dbReference type="NCBIfam" id="NF003449">
    <property type="entry name" value="PRK05014.1"/>
    <property type="match status" value="1"/>
</dbReference>
<dbReference type="PANTHER" id="PTHR14021:SF15">
    <property type="entry name" value="IRON-SULFUR CLUSTER CO-CHAPERONE PROTEIN HSCB"/>
    <property type="match status" value="1"/>
</dbReference>
<evidence type="ECO:0000313" key="6">
    <source>
        <dbReference type="EMBL" id="MBL4911708.1"/>
    </source>
</evidence>
<dbReference type="InterPro" id="IPR036869">
    <property type="entry name" value="J_dom_sf"/>
</dbReference>
<dbReference type="InterPro" id="IPR001623">
    <property type="entry name" value="DnaJ_domain"/>
</dbReference>
<accession>A0ABS1ST78</accession>
<dbReference type="Gene3D" id="1.10.287.110">
    <property type="entry name" value="DnaJ domain"/>
    <property type="match status" value="1"/>
</dbReference>
<keyword evidence="7" id="KW-1185">Reference proteome</keyword>
<protein>
    <recommendedName>
        <fullName evidence="4">Co-chaperone protein HscB homolog</fullName>
    </recommendedName>
</protein>